<reference evidence="1" key="2">
    <citation type="journal article" date="2015" name="Fish Shellfish Immunol.">
        <title>Early steps in the European eel (Anguilla anguilla)-Vibrio vulnificus interaction in the gills: Role of the RtxA13 toxin.</title>
        <authorList>
            <person name="Callol A."/>
            <person name="Pajuelo D."/>
            <person name="Ebbesson L."/>
            <person name="Teles M."/>
            <person name="MacKenzie S."/>
            <person name="Amaro C."/>
        </authorList>
    </citation>
    <scope>NUCLEOTIDE SEQUENCE</scope>
</reference>
<accession>A0A0E9TD24</accession>
<reference evidence="1" key="1">
    <citation type="submission" date="2014-11" db="EMBL/GenBank/DDBJ databases">
        <authorList>
            <person name="Amaro Gonzalez C."/>
        </authorList>
    </citation>
    <scope>NUCLEOTIDE SEQUENCE</scope>
</reference>
<protein>
    <submittedName>
        <fullName evidence="1">Uncharacterized protein</fullName>
    </submittedName>
</protein>
<organism evidence="1">
    <name type="scientific">Anguilla anguilla</name>
    <name type="common">European freshwater eel</name>
    <name type="synonym">Muraena anguilla</name>
    <dbReference type="NCBI Taxonomy" id="7936"/>
    <lineage>
        <taxon>Eukaryota</taxon>
        <taxon>Metazoa</taxon>
        <taxon>Chordata</taxon>
        <taxon>Craniata</taxon>
        <taxon>Vertebrata</taxon>
        <taxon>Euteleostomi</taxon>
        <taxon>Actinopterygii</taxon>
        <taxon>Neopterygii</taxon>
        <taxon>Teleostei</taxon>
        <taxon>Anguilliformes</taxon>
        <taxon>Anguillidae</taxon>
        <taxon>Anguilla</taxon>
    </lineage>
</organism>
<sequence length="40" mass="4669">MTLFQCKKARHIKKWFAEFVGKSLSGWHRALTSTPSNTFK</sequence>
<dbReference type="AlphaFoldDB" id="A0A0E9TD24"/>
<evidence type="ECO:0000313" key="1">
    <source>
        <dbReference type="EMBL" id="JAH50638.1"/>
    </source>
</evidence>
<name>A0A0E9TD24_ANGAN</name>
<dbReference type="EMBL" id="GBXM01057939">
    <property type="protein sequence ID" value="JAH50638.1"/>
    <property type="molecule type" value="Transcribed_RNA"/>
</dbReference>
<proteinExistence type="predicted"/>